<proteinExistence type="predicted"/>
<feature type="chain" id="PRO_5037920208" evidence="1">
    <location>
        <begin position="18"/>
        <end position="175"/>
    </location>
</feature>
<dbReference type="InterPro" id="IPR024331">
    <property type="entry name" value="DUF3859"/>
</dbReference>
<accession>A0A940S1T2</accession>
<gene>
    <name evidence="3" type="ORF">J5474_13115</name>
</gene>
<sequence length="175" mass="18933">MLRRILALFLFAAPALADVDGDIPARLVEFGVICDLDPTDRRPEPGTVSGVLNLVTQSAPFDVPSTQVPAEIGLSFGIRAKLAPDAPPGDYRMVVTHPPMGPQGQVLETWSAGLIPGDPALNLFTFEEGWELIEGPWRFQLVLDDRVLLQQDFTVTPKGTVPAVQKTCNGDLIMS</sequence>
<keyword evidence="1" id="KW-0732">Signal</keyword>
<dbReference type="EMBL" id="JAGISH010000007">
    <property type="protein sequence ID" value="MBP0483426.1"/>
    <property type="molecule type" value="Genomic_DNA"/>
</dbReference>
<dbReference type="RefSeq" id="WP_209361373.1">
    <property type="nucleotide sequence ID" value="NZ_JAGISH010000007.1"/>
</dbReference>
<evidence type="ECO:0000256" key="1">
    <source>
        <dbReference type="SAM" id="SignalP"/>
    </source>
</evidence>
<evidence type="ECO:0000313" key="3">
    <source>
        <dbReference type="EMBL" id="MBP0483426.1"/>
    </source>
</evidence>
<dbReference type="Proteomes" id="UP000675940">
    <property type="component" value="Unassembled WGS sequence"/>
</dbReference>
<comment type="caution">
    <text evidence="3">The sequence shown here is derived from an EMBL/GenBank/DDBJ whole genome shotgun (WGS) entry which is preliminary data.</text>
</comment>
<protein>
    <submittedName>
        <fullName evidence="3">DUF3859 domain-containing protein</fullName>
    </submittedName>
</protein>
<keyword evidence="4" id="KW-1185">Reference proteome</keyword>
<reference evidence="3" key="1">
    <citation type="submission" date="2021-03" db="EMBL/GenBank/DDBJ databases">
        <title>Sagittula salina sp. nov. strain M10.9X isolated from the marine waste.</title>
        <authorList>
            <person name="Satari L."/>
            <person name="Molina-Menor E."/>
            <person name="Vidal-Verdu A."/>
            <person name="Pascual J."/>
            <person name="Pereto J."/>
            <person name="Porcar M."/>
        </authorList>
    </citation>
    <scope>NUCLEOTIDE SEQUENCE</scope>
    <source>
        <strain evidence="3">M10.9X</strain>
    </source>
</reference>
<evidence type="ECO:0000259" key="2">
    <source>
        <dbReference type="Pfam" id="PF12975"/>
    </source>
</evidence>
<dbReference type="AlphaFoldDB" id="A0A940S1T2"/>
<dbReference type="Pfam" id="PF12975">
    <property type="entry name" value="DUF3859"/>
    <property type="match status" value="1"/>
</dbReference>
<dbReference type="Gene3D" id="2.60.40.2390">
    <property type="match status" value="1"/>
</dbReference>
<organism evidence="3 4">
    <name type="scientific">Sagittula salina</name>
    <dbReference type="NCBI Taxonomy" id="2820268"/>
    <lineage>
        <taxon>Bacteria</taxon>
        <taxon>Pseudomonadati</taxon>
        <taxon>Pseudomonadota</taxon>
        <taxon>Alphaproteobacteria</taxon>
        <taxon>Rhodobacterales</taxon>
        <taxon>Roseobacteraceae</taxon>
        <taxon>Sagittula</taxon>
    </lineage>
</organism>
<evidence type="ECO:0000313" key="4">
    <source>
        <dbReference type="Proteomes" id="UP000675940"/>
    </source>
</evidence>
<name>A0A940S1T2_9RHOB</name>
<feature type="signal peptide" evidence="1">
    <location>
        <begin position="1"/>
        <end position="17"/>
    </location>
</feature>
<feature type="domain" description="DUF3859" evidence="2">
    <location>
        <begin position="26"/>
        <end position="155"/>
    </location>
</feature>